<gene>
    <name evidence="3 5" type="primary">rplL</name>
    <name evidence="5" type="ordered locus">ERWE_CDS_01700</name>
</gene>
<dbReference type="HOGENOM" id="CLU_086499_3_0_5"/>
<dbReference type="GO" id="GO:0003735">
    <property type="term" value="F:structural constituent of ribosome"/>
    <property type="evidence" value="ECO:0007669"/>
    <property type="project" value="InterPro"/>
</dbReference>
<evidence type="ECO:0000256" key="2">
    <source>
        <dbReference type="ARBA" id="ARBA00023274"/>
    </source>
</evidence>
<dbReference type="Pfam" id="PF00542">
    <property type="entry name" value="Ribosomal_L12"/>
    <property type="match status" value="1"/>
</dbReference>
<proteinExistence type="inferred from homology"/>
<evidence type="ECO:0000259" key="4">
    <source>
        <dbReference type="Pfam" id="PF00542"/>
    </source>
</evidence>
<dbReference type="Gene3D" id="1.20.5.710">
    <property type="entry name" value="Single helix bin"/>
    <property type="match status" value="1"/>
</dbReference>
<accession>A0A0H3M5D4</accession>
<dbReference type="AlphaFoldDB" id="A0A0H3M5D4"/>
<dbReference type="EMBL" id="CR925678">
    <property type="protein sequence ID" value="CAI26664.1"/>
    <property type="molecule type" value="Genomic_DNA"/>
</dbReference>
<dbReference type="NCBIfam" id="TIGR00855">
    <property type="entry name" value="L12"/>
    <property type="match status" value="1"/>
</dbReference>
<organism evidence="5 6">
    <name type="scientific">Ehrlichia ruminantium (strain Welgevonden)</name>
    <dbReference type="NCBI Taxonomy" id="254945"/>
    <lineage>
        <taxon>Bacteria</taxon>
        <taxon>Pseudomonadati</taxon>
        <taxon>Pseudomonadota</taxon>
        <taxon>Alphaproteobacteria</taxon>
        <taxon>Rickettsiales</taxon>
        <taxon>Anaplasmataceae</taxon>
        <taxon>Ehrlichia</taxon>
    </lineage>
</organism>
<dbReference type="GO" id="GO:0006412">
    <property type="term" value="P:translation"/>
    <property type="evidence" value="ECO:0007669"/>
    <property type="project" value="UniProtKB-UniRule"/>
</dbReference>
<dbReference type="HAMAP" id="MF_00368">
    <property type="entry name" value="Ribosomal_bL12"/>
    <property type="match status" value="1"/>
</dbReference>
<evidence type="ECO:0000313" key="6">
    <source>
        <dbReference type="Proteomes" id="UP000001021"/>
    </source>
</evidence>
<dbReference type="CDD" id="cd00387">
    <property type="entry name" value="Ribosomal_L7_L12"/>
    <property type="match status" value="1"/>
</dbReference>
<dbReference type="InterPro" id="IPR000206">
    <property type="entry name" value="Ribosomal_bL12"/>
</dbReference>
<dbReference type="InterPro" id="IPR014719">
    <property type="entry name" value="Ribosomal_bL12_C/ClpS-like"/>
</dbReference>
<reference evidence="5 6" key="1">
    <citation type="journal article" date="2006" name="J. Bacteriol.">
        <title>Comparative genomic analysis of three strains of Ehrlichia ruminantium reveals an active process of genome size plasticity.</title>
        <authorList>
            <person name="Frutos R."/>
            <person name="Viari A."/>
            <person name="Ferraz C."/>
            <person name="Morgat A."/>
            <person name="Eychenie S."/>
            <person name="Kandassami Y."/>
            <person name="Chantal I."/>
            <person name="Bensaid A."/>
            <person name="Coissac E."/>
            <person name="Vachiery N."/>
            <person name="Demaille J."/>
            <person name="Martinez D."/>
        </authorList>
    </citation>
    <scope>NUCLEOTIDE SEQUENCE [LARGE SCALE GENOMIC DNA]</scope>
    <source>
        <strain evidence="5 6">Welgevonden</strain>
    </source>
</reference>
<dbReference type="FunFam" id="3.30.1390.10:FF:000001">
    <property type="entry name" value="50S ribosomal protein L7/L12"/>
    <property type="match status" value="1"/>
</dbReference>
<sequence length="136" mass="14797">MGLIIMSNIDIDSLVDQICSLDLCRAAELVDKMEQKLGFPKGGLLTAVPATGGSQAESAVEEKTEFSVIFDSYVADKKIAVIKAVRECTSLGLKEAKEFVEKEGAKELVEGKKYKKEEAEEIKKKLEDAGAKVTIK</sequence>
<dbReference type="Proteomes" id="UP000001021">
    <property type="component" value="Chromosome"/>
</dbReference>
<dbReference type="eggNOG" id="COG0222">
    <property type="taxonomic scope" value="Bacteria"/>
</dbReference>
<comment type="similarity">
    <text evidence="3">Belongs to the bacterial ribosomal protein bL12 family.</text>
</comment>
<keyword evidence="6" id="KW-1185">Reference proteome</keyword>
<keyword evidence="2 3" id="KW-0687">Ribonucleoprotein</keyword>
<comment type="subunit">
    <text evidence="3">Homodimer. Part of the ribosomal stalk of the 50S ribosomal subunit. Forms a multimeric L10(L12)X complex, where L10 forms an elongated spine to which 2 to 4 L12 dimers bind in a sequential fashion. Binds GTP-bound translation factors.</text>
</comment>
<dbReference type="Gene3D" id="3.30.1390.10">
    <property type="match status" value="1"/>
</dbReference>
<dbReference type="InterPro" id="IPR036235">
    <property type="entry name" value="Ribosomal_bL12_oligo_N_sf"/>
</dbReference>
<dbReference type="KEGG" id="erw:ERWE_CDS_01700"/>
<comment type="function">
    <text evidence="3">Forms part of the ribosomal stalk which helps the ribosome interact with GTP-bound translation factors. Is thus essential for accurate translation.</text>
</comment>
<name>A0A0H3M5D4_EHRRW</name>
<keyword evidence="1 3" id="KW-0689">Ribosomal protein</keyword>
<dbReference type="InterPro" id="IPR013823">
    <property type="entry name" value="Ribosomal_bL12_C"/>
</dbReference>
<dbReference type="GO" id="GO:0005840">
    <property type="term" value="C:ribosome"/>
    <property type="evidence" value="ECO:0007669"/>
    <property type="project" value="UniProtKB-KW"/>
</dbReference>
<evidence type="ECO:0000313" key="5">
    <source>
        <dbReference type="EMBL" id="CAI26664.1"/>
    </source>
</evidence>
<dbReference type="GO" id="GO:0003729">
    <property type="term" value="F:mRNA binding"/>
    <property type="evidence" value="ECO:0007669"/>
    <property type="project" value="TreeGrafter"/>
</dbReference>
<protein>
    <recommendedName>
        <fullName evidence="3">Large ribosomal subunit protein bL12</fullName>
    </recommendedName>
</protein>
<dbReference type="SUPFAM" id="SSF48300">
    <property type="entry name" value="Ribosomal protein L7/12, oligomerisation (N-terminal) domain"/>
    <property type="match status" value="1"/>
</dbReference>
<feature type="domain" description="Large ribosomal subunit protein bL12 C-terminal" evidence="4">
    <location>
        <begin position="66"/>
        <end position="136"/>
    </location>
</feature>
<dbReference type="SUPFAM" id="SSF54736">
    <property type="entry name" value="ClpS-like"/>
    <property type="match status" value="1"/>
</dbReference>
<dbReference type="PANTHER" id="PTHR45987:SF4">
    <property type="entry name" value="LARGE RIBOSOMAL SUBUNIT PROTEIN BL12M"/>
    <property type="match status" value="1"/>
</dbReference>
<dbReference type="GO" id="GO:1990904">
    <property type="term" value="C:ribonucleoprotein complex"/>
    <property type="evidence" value="ECO:0007669"/>
    <property type="project" value="UniProtKB-KW"/>
</dbReference>
<dbReference type="PANTHER" id="PTHR45987">
    <property type="entry name" value="39S RIBOSOMAL PROTEIN L12"/>
    <property type="match status" value="1"/>
</dbReference>
<evidence type="ECO:0000256" key="1">
    <source>
        <dbReference type="ARBA" id="ARBA00022980"/>
    </source>
</evidence>
<evidence type="ECO:0000256" key="3">
    <source>
        <dbReference type="HAMAP-Rule" id="MF_00368"/>
    </source>
</evidence>